<dbReference type="Proteomes" id="UP000178845">
    <property type="component" value="Unassembled WGS sequence"/>
</dbReference>
<name>A0A1F5HVV8_9BACT</name>
<dbReference type="EMBL" id="MFBW01000018">
    <property type="protein sequence ID" value="OGE08288.1"/>
    <property type="molecule type" value="Genomic_DNA"/>
</dbReference>
<accession>A0A1F5HVV8</accession>
<sequence length="133" mass="14984">MTPDRPNFNAIRERLKKLAERSSKTHSIKANLEHLLSTYPVDRPVKGARRTMLVYTHEEKDTWAFLMAADRADGIGSYVSYTFTENGPTQSSVLFEVVDGKIVDGNGEPISETALNEALQVLKFMENKIKQNP</sequence>
<organism evidence="1 2">
    <name type="scientific">Candidatus Curtissbacteria bacterium RIFCSPLOWO2_02_FULL_40_13b</name>
    <dbReference type="NCBI Taxonomy" id="1797733"/>
    <lineage>
        <taxon>Bacteria</taxon>
        <taxon>Candidatus Curtissiibacteriota</taxon>
    </lineage>
</organism>
<reference evidence="1 2" key="1">
    <citation type="journal article" date="2016" name="Nat. Commun.">
        <title>Thousands of microbial genomes shed light on interconnected biogeochemical processes in an aquifer system.</title>
        <authorList>
            <person name="Anantharaman K."/>
            <person name="Brown C.T."/>
            <person name="Hug L.A."/>
            <person name="Sharon I."/>
            <person name="Castelle C.J."/>
            <person name="Probst A.J."/>
            <person name="Thomas B.C."/>
            <person name="Singh A."/>
            <person name="Wilkins M.J."/>
            <person name="Karaoz U."/>
            <person name="Brodie E.L."/>
            <person name="Williams K.H."/>
            <person name="Hubbard S.S."/>
            <person name="Banfield J.F."/>
        </authorList>
    </citation>
    <scope>NUCLEOTIDE SEQUENCE [LARGE SCALE GENOMIC DNA]</scope>
</reference>
<comment type="caution">
    <text evidence="1">The sequence shown here is derived from an EMBL/GenBank/DDBJ whole genome shotgun (WGS) entry which is preliminary data.</text>
</comment>
<dbReference type="AlphaFoldDB" id="A0A1F5HVV8"/>
<gene>
    <name evidence="1" type="ORF">A3I53_03660</name>
</gene>
<evidence type="ECO:0000313" key="1">
    <source>
        <dbReference type="EMBL" id="OGE08288.1"/>
    </source>
</evidence>
<protein>
    <submittedName>
        <fullName evidence="1">Uncharacterized protein</fullName>
    </submittedName>
</protein>
<evidence type="ECO:0000313" key="2">
    <source>
        <dbReference type="Proteomes" id="UP000178845"/>
    </source>
</evidence>
<proteinExistence type="predicted"/>